<dbReference type="GO" id="GO:0005615">
    <property type="term" value="C:extracellular space"/>
    <property type="evidence" value="ECO:0007669"/>
    <property type="project" value="UniProtKB-ARBA"/>
</dbReference>
<dbReference type="PROSITE" id="PS01291">
    <property type="entry name" value="ART"/>
    <property type="match status" value="1"/>
</dbReference>
<dbReference type="PRINTS" id="PR00970">
    <property type="entry name" value="RIBTRNSFRASE"/>
</dbReference>
<dbReference type="GO" id="GO:0016779">
    <property type="term" value="F:nucleotidyltransferase activity"/>
    <property type="evidence" value="ECO:0007669"/>
    <property type="project" value="UniProtKB-KW"/>
</dbReference>
<evidence type="ECO:0000256" key="7">
    <source>
        <dbReference type="ARBA" id="ARBA00023027"/>
    </source>
</evidence>
<organism evidence="11 12">
    <name type="scientific">Anas zonorhyncha</name>
    <name type="common">Eastern spot-billed duck</name>
    <dbReference type="NCBI Taxonomy" id="75864"/>
    <lineage>
        <taxon>Eukaryota</taxon>
        <taxon>Metazoa</taxon>
        <taxon>Chordata</taxon>
        <taxon>Craniata</taxon>
        <taxon>Vertebrata</taxon>
        <taxon>Euteleostomi</taxon>
        <taxon>Archelosauria</taxon>
        <taxon>Archosauria</taxon>
        <taxon>Dinosauria</taxon>
        <taxon>Saurischia</taxon>
        <taxon>Theropoda</taxon>
        <taxon>Coelurosauria</taxon>
        <taxon>Aves</taxon>
        <taxon>Neognathae</taxon>
        <taxon>Galloanserae</taxon>
        <taxon>Anseriformes</taxon>
        <taxon>Anatidae</taxon>
        <taxon>Anatinae</taxon>
        <taxon>Anas</taxon>
    </lineage>
</organism>
<dbReference type="EC" id="2.4.2.31" evidence="10"/>
<dbReference type="PROSITE" id="PS51996">
    <property type="entry name" value="TR_MART"/>
    <property type="match status" value="1"/>
</dbReference>
<evidence type="ECO:0000256" key="1">
    <source>
        <dbReference type="ARBA" id="ARBA00009558"/>
    </source>
</evidence>
<evidence type="ECO:0000313" key="12">
    <source>
        <dbReference type="Proteomes" id="UP000694549"/>
    </source>
</evidence>
<accession>A0A8B9ZYB9</accession>
<comment type="catalytic activity">
    <reaction evidence="9 10">
        <text>L-arginyl-[protein] + NAD(+) = N(omega)-(ADP-D-ribosyl)-L-arginyl-[protein] + nicotinamide + H(+)</text>
        <dbReference type="Rhea" id="RHEA:19149"/>
        <dbReference type="Rhea" id="RHEA-COMP:10532"/>
        <dbReference type="Rhea" id="RHEA-COMP:15087"/>
        <dbReference type="ChEBI" id="CHEBI:15378"/>
        <dbReference type="ChEBI" id="CHEBI:17154"/>
        <dbReference type="ChEBI" id="CHEBI:29965"/>
        <dbReference type="ChEBI" id="CHEBI:57540"/>
        <dbReference type="ChEBI" id="CHEBI:142554"/>
        <dbReference type="EC" id="2.4.2.31"/>
    </reaction>
</comment>
<keyword evidence="12" id="KW-1185">Reference proteome</keyword>
<evidence type="ECO:0000256" key="4">
    <source>
        <dbReference type="ARBA" id="ARBA00022695"/>
    </source>
</evidence>
<dbReference type="PANTHER" id="PTHR10339">
    <property type="entry name" value="ADP-RIBOSYLTRANSFERASE"/>
    <property type="match status" value="1"/>
</dbReference>
<comment type="similarity">
    <text evidence="1 10">Belongs to the Arg-specific ADP-ribosyltransferase family.</text>
</comment>
<keyword evidence="7 10" id="KW-0520">NAD</keyword>
<evidence type="ECO:0000256" key="6">
    <source>
        <dbReference type="ARBA" id="ARBA00022857"/>
    </source>
</evidence>
<evidence type="ECO:0000313" key="11">
    <source>
        <dbReference type="Ensembl" id="ENSAZOP00000025156.1"/>
    </source>
</evidence>
<dbReference type="SUPFAM" id="SSF56399">
    <property type="entry name" value="ADP-ribosylation"/>
    <property type="match status" value="1"/>
</dbReference>
<reference evidence="11" key="2">
    <citation type="submission" date="2025-09" db="UniProtKB">
        <authorList>
            <consortium name="Ensembl"/>
        </authorList>
    </citation>
    <scope>IDENTIFICATION</scope>
</reference>
<dbReference type="GO" id="GO:0003950">
    <property type="term" value="F:NAD+ poly-ADP-ribosyltransferase activity"/>
    <property type="evidence" value="ECO:0007669"/>
    <property type="project" value="UniProtKB-ARBA"/>
</dbReference>
<evidence type="ECO:0000256" key="10">
    <source>
        <dbReference type="RuleBase" id="RU361228"/>
    </source>
</evidence>
<proteinExistence type="inferred from homology"/>
<keyword evidence="3 10" id="KW-0808">Transferase</keyword>
<dbReference type="Proteomes" id="UP000694549">
    <property type="component" value="Unplaced"/>
</dbReference>
<evidence type="ECO:0000256" key="5">
    <source>
        <dbReference type="ARBA" id="ARBA00022729"/>
    </source>
</evidence>
<keyword evidence="4" id="KW-0548">Nucleotidyltransferase</keyword>
<reference evidence="11" key="1">
    <citation type="submission" date="2025-08" db="UniProtKB">
        <authorList>
            <consortium name="Ensembl"/>
        </authorList>
    </citation>
    <scope>IDENTIFICATION</scope>
</reference>
<protein>
    <recommendedName>
        <fullName evidence="10">NAD(P)(+)--arginine ADP-ribosyltransferase</fullName>
        <ecNumber evidence="10">2.4.2.31</ecNumber>
    </recommendedName>
    <alternativeName>
        <fullName evidence="10">Mono(ADP-ribosyl)transferase</fullName>
    </alternativeName>
</protein>
<dbReference type="GO" id="GO:0044194">
    <property type="term" value="C:cytolytic granule"/>
    <property type="evidence" value="ECO:0007669"/>
    <property type="project" value="UniProtKB-ARBA"/>
</dbReference>
<evidence type="ECO:0000256" key="3">
    <source>
        <dbReference type="ARBA" id="ARBA00022679"/>
    </source>
</evidence>
<dbReference type="Pfam" id="PF01129">
    <property type="entry name" value="ART"/>
    <property type="match status" value="1"/>
</dbReference>
<evidence type="ECO:0000256" key="9">
    <source>
        <dbReference type="ARBA" id="ARBA00047597"/>
    </source>
</evidence>
<keyword evidence="6 10" id="KW-0521">NADP</keyword>
<keyword evidence="8" id="KW-1015">Disulfide bond</keyword>
<dbReference type="AlphaFoldDB" id="A0A8B9ZYB9"/>
<keyword evidence="5" id="KW-0732">Signal</keyword>
<keyword evidence="2 10" id="KW-0328">Glycosyltransferase</keyword>
<dbReference type="InterPro" id="IPR050999">
    <property type="entry name" value="ADP-ribosyltransferase_ARG"/>
</dbReference>
<dbReference type="Ensembl" id="ENSAZOT00000026989.1">
    <property type="protein sequence ID" value="ENSAZOP00000025156.1"/>
    <property type="gene ID" value="ENSAZOG00000016157.1"/>
</dbReference>
<name>A0A8B9ZYB9_9AVES</name>
<dbReference type="PANTHER" id="PTHR10339:SF19">
    <property type="entry name" value="GPI-LINKED NAD(P)(+)--ARGININE ADP-RIBOSYLTRANSFERASE 1"/>
    <property type="match status" value="1"/>
</dbReference>
<dbReference type="FunFam" id="3.90.176.10:FF:000001">
    <property type="entry name" value="NAD(P)(+)--arginine ADP-ribosyltransferase"/>
    <property type="match status" value="1"/>
</dbReference>
<dbReference type="Gene3D" id="3.90.176.10">
    <property type="entry name" value="Toxin ADP-ribosyltransferase, Chain A, domain 1"/>
    <property type="match status" value="1"/>
</dbReference>
<dbReference type="GO" id="GO:0046677">
    <property type="term" value="P:response to antibiotic"/>
    <property type="evidence" value="ECO:0007669"/>
    <property type="project" value="UniProtKB-ARBA"/>
</dbReference>
<dbReference type="GO" id="GO:0106274">
    <property type="term" value="F:NAD+-protein-arginine ADP-ribosyltransferase activity"/>
    <property type="evidence" value="ECO:0007669"/>
    <property type="project" value="UniProtKB-EC"/>
</dbReference>
<evidence type="ECO:0000256" key="2">
    <source>
        <dbReference type="ARBA" id="ARBA00022676"/>
    </source>
</evidence>
<sequence>GPTHACTRAWETDTREVAMDMAQNSFDDQYQGCRNKMKVALKKVHHAEFKNHIFADAWKEAKEKWKNSNRPQGLPRDYALAVLAYTADTDLYKEFNTAVRDGGCSRDYYLQCFPFKTLHFFLTVALQTLRKAQGHKCYNVYRGVRGIQFTASQHHTVRFGQFASASLNESIAQEFGQDTFFIVYTCHGVSIKHFSFFAKEDEVLIPPYEVFNVTKFTQDRNGNVIHLRSRGARSTYKCALVKGKGSQQGGCPREMAGDRAQPWAGAAVLPALLQPWLQRNGGPVPPAL</sequence>
<evidence type="ECO:0000256" key="8">
    <source>
        <dbReference type="ARBA" id="ARBA00023157"/>
    </source>
</evidence>
<dbReference type="InterPro" id="IPR000768">
    <property type="entry name" value="ART"/>
</dbReference>